<name>A0A914PY56_9BILA</name>
<dbReference type="AlphaFoldDB" id="A0A914PY56"/>
<dbReference type="Proteomes" id="UP000887578">
    <property type="component" value="Unplaced"/>
</dbReference>
<sequence>MNENDSIVPLKKIIDVLPNLDIFEYYLPDNSSHIITSKTVKELLQIPHFSIINYLKLSEIPEDFDIDRFYEYIKVKHLKFFT</sequence>
<proteinExistence type="predicted"/>
<keyword evidence="1" id="KW-1185">Reference proteome</keyword>
<evidence type="ECO:0000313" key="2">
    <source>
        <dbReference type="WBParaSite" id="PDA_v2.g19782.t1"/>
    </source>
</evidence>
<evidence type="ECO:0000313" key="1">
    <source>
        <dbReference type="Proteomes" id="UP000887578"/>
    </source>
</evidence>
<reference evidence="2" key="1">
    <citation type="submission" date="2022-11" db="UniProtKB">
        <authorList>
            <consortium name="WormBaseParasite"/>
        </authorList>
    </citation>
    <scope>IDENTIFICATION</scope>
</reference>
<dbReference type="WBParaSite" id="PDA_v2.g19782.t1">
    <property type="protein sequence ID" value="PDA_v2.g19782.t1"/>
    <property type="gene ID" value="PDA_v2.g19782"/>
</dbReference>
<protein>
    <submittedName>
        <fullName evidence="2">Uncharacterized protein</fullName>
    </submittedName>
</protein>
<organism evidence="1 2">
    <name type="scientific">Panagrolaimus davidi</name>
    <dbReference type="NCBI Taxonomy" id="227884"/>
    <lineage>
        <taxon>Eukaryota</taxon>
        <taxon>Metazoa</taxon>
        <taxon>Ecdysozoa</taxon>
        <taxon>Nematoda</taxon>
        <taxon>Chromadorea</taxon>
        <taxon>Rhabditida</taxon>
        <taxon>Tylenchina</taxon>
        <taxon>Panagrolaimomorpha</taxon>
        <taxon>Panagrolaimoidea</taxon>
        <taxon>Panagrolaimidae</taxon>
        <taxon>Panagrolaimus</taxon>
    </lineage>
</organism>
<accession>A0A914PY56</accession>